<sequence length="102" mass="11859">MDADRWKLPIIFDFLRLAGHVALEDARQQADMISHVNGKQLRRLAVALREKQPKTISVTLLQINSLLHTERREPAIISRYSYRYYHNGDVLSITSMLQINNN</sequence>
<gene>
    <name evidence="1" type="ORF">KIN20_015378</name>
</gene>
<comment type="caution">
    <text evidence="1">The sequence shown here is derived from an EMBL/GenBank/DDBJ whole genome shotgun (WGS) entry which is preliminary data.</text>
</comment>
<dbReference type="AlphaFoldDB" id="A0AAD5QSF8"/>
<proteinExistence type="predicted"/>
<accession>A0AAD5QSF8</accession>
<reference evidence="1" key="1">
    <citation type="submission" date="2021-06" db="EMBL/GenBank/DDBJ databases">
        <title>Parelaphostrongylus tenuis whole genome reference sequence.</title>
        <authorList>
            <person name="Garwood T.J."/>
            <person name="Larsen P.A."/>
            <person name="Fountain-Jones N.M."/>
            <person name="Garbe J.R."/>
            <person name="Macchietto M.G."/>
            <person name="Kania S.A."/>
            <person name="Gerhold R.W."/>
            <person name="Richards J.E."/>
            <person name="Wolf T.M."/>
        </authorList>
    </citation>
    <scope>NUCLEOTIDE SEQUENCE</scope>
    <source>
        <strain evidence="1">MNPRO001-30</strain>
        <tissue evidence="1">Meninges</tissue>
    </source>
</reference>
<organism evidence="1 2">
    <name type="scientific">Parelaphostrongylus tenuis</name>
    <name type="common">Meningeal worm</name>
    <dbReference type="NCBI Taxonomy" id="148309"/>
    <lineage>
        <taxon>Eukaryota</taxon>
        <taxon>Metazoa</taxon>
        <taxon>Ecdysozoa</taxon>
        <taxon>Nematoda</taxon>
        <taxon>Chromadorea</taxon>
        <taxon>Rhabditida</taxon>
        <taxon>Rhabditina</taxon>
        <taxon>Rhabditomorpha</taxon>
        <taxon>Strongyloidea</taxon>
        <taxon>Metastrongylidae</taxon>
        <taxon>Parelaphostrongylus</taxon>
    </lineage>
</organism>
<name>A0AAD5QSF8_PARTN</name>
<evidence type="ECO:0000313" key="2">
    <source>
        <dbReference type="Proteomes" id="UP001196413"/>
    </source>
</evidence>
<dbReference type="Proteomes" id="UP001196413">
    <property type="component" value="Unassembled WGS sequence"/>
</dbReference>
<protein>
    <submittedName>
        <fullName evidence="1">Uncharacterized protein</fullName>
    </submittedName>
</protein>
<dbReference type="EMBL" id="JAHQIW010003080">
    <property type="protein sequence ID" value="KAJ1357266.1"/>
    <property type="molecule type" value="Genomic_DNA"/>
</dbReference>
<evidence type="ECO:0000313" key="1">
    <source>
        <dbReference type="EMBL" id="KAJ1357266.1"/>
    </source>
</evidence>
<keyword evidence="2" id="KW-1185">Reference proteome</keyword>